<dbReference type="EMBL" id="LS483250">
    <property type="protein sequence ID" value="SQD77526.1"/>
    <property type="molecule type" value="Genomic_DNA"/>
</dbReference>
<proteinExistence type="predicted"/>
<keyword evidence="2" id="KW-0604">Photosystem II</keyword>
<dbReference type="GO" id="GO:0009523">
    <property type="term" value="C:photosystem II"/>
    <property type="evidence" value="ECO:0007669"/>
    <property type="project" value="UniProtKB-KW"/>
</dbReference>
<gene>
    <name evidence="5" type="ORF">MORIYA_1048</name>
</gene>
<dbReference type="Proteomes" id="UP000250163">
    <property type="component" value="Chromosome MORIYA"/>
</dbReference>
<protein>
    <recommendedName>
        <fullName evidence="4">Photosynthesis system II assembly factor Ycf48/Hcf136-like domain-containing protein</fullName>
    </recommendedName>
</protein>
<feature type="domain" description="Photosynthesis system II assembly factor Ycf48/Hcf136-like" evidence="4">
    <location>
        <begin position="84"/>
        <end position="130"/>
    </location>
</feature>
<dbReference type="InterPro" id="IPR028203">
    <property type="entry name" value="PSII_CF48-like_dom"/>
</dbReference>
<keyword evidence="6" id="KW-1185">Reference proteome</keyword>
<dbReference type="GO" id="GO:0015979">
    <property type="term" value="P:photosynthesis"/>
    <property type="evidence" value="ECO:0007669"/>
    <property type="project" value="UniProtKB-KW"/>
</dbReference>
<evidence type="ECO:0000256" key="2">
    <source>
        <dbReference type="ARBA" id="ARBA00023276"/>
    </source>
</evidence>
<dbReference type="InterPro" id="IPR015943">
    <property type="entry name" value="WD40/YVTN_repeat-like_dom_sf"/>
</dbReference>
<dbReference type="SUPFAM" id="SSF110296">
    <property type="entry name" value="Oligoxyloglucan reducing end-specific cellobiohydrolase"/>
    <property type="match status" value="1"/>
</dbReference>
<dbReference type="AlphaFoldDB" id="A0A330LMT6"/>
<evidence type="ECO:0000313" key="5">
    <source>
        <dbReference type="EMBL" id="SQD77526.1"/>
    </source>
</evidence>
<keyword evidence="3" id="KW-0732">Signal</keyword>
<dbReference type="PANTHER" id="PTHR47199:SF2">
    <property type="entry name" value="PHOTOSYSTEM II STABILITY_ASSEMBLY FACTOR HCF136, CHLOROPLASTIC"/>
    <property type="match status" value="1"/>
</dbReference>
<organism evidence="5 6">
    <name type="scientific">Moritella yayanosii</name>
    <dbReference type="NCBI Taxonomy" id="69539"/>
    <lineage>
        <taxon>Bacteria</taxon>
        <taxon>Pseudomonadati</taxon>
        <taxon>Pseudomonadota</taxon>
        <taxon>Gammaproteobacteria</taxon>
        <taxon>Alteromonadales</taxon>
        <taxon>Moritellaceae</taxon>
        <taxon>Moritella</taxon>
    </lineage>
</organism>
<evidence type="ECO:0000256" key="3">
    <source>
        <dbReference type="SAM" id="SignalP"/>
    </source>
</evidence>
<keyword evidence="1" id="KW-0602">Photosynthesis</keyword>
<sequence>MIKMSSMDKKSLALLCALSLPVHSASEEQALNKATNYVDNNVLQVAAEMNNLVEKSVFLEIDHFQQRQIMVGEYGRILVRENFDSAWVQANVPVQTTITAVEFIDDKVAWAVGHQGVILKTIDGGYNWSKVFDGIQLTGLLKTSLEVQVTLLTAEFELAQSTGIDEDSLDELEMQLDDASYKLEDLTVNSGIEIAFFDVLFNAANYGLVIGAYGAMLETKDGGENWQYIGYQVPNPEGFHLNSLTIDDNNNIYIVGEAGLGMATSDQGQNWRSLNIDYIGSLFGIEVNGTSLYSYGLRGNMFASQDQGATWQHLDTGVTNHIFSADWLNNQELLLVGAGGLKLVYNGNTFENISKNNQRIDITSVKIVDDNVITTGLRGWQASSKSKLGQGGLK</sequence>
<evidence type="ECO:0000259" key="4">
    <source>
        <dbReference type="Pfam" id="PF14870"/>
    </source>
</evidence>
<evidence type="ECO:0000256" key="1">
    <source>
        <dbReference type="ARBA" id="ARBA00022531"/>
    </source>
</evidence>
<evidence type="ECO:0000313" key="6">
    <source>
        <dbReference type="Proteomes" id="UP000250163"/>
    </source>
</evidence>
<reference evidence="6" key="1">
    <citation type="submission" date="2018-05" db="EMBL/GenBank/DDBJ databases">
        <authorList>
            <person name="Cea G.-C."/>
            <person name="William W."/>
        </authorList>
    </citation>
    <scope>NUCLEOTIDE SEQUENCE [LARGE SCALE GENOMIC DNA]</scope>
    <source>
        <strain evidence="6">DB21MT 5</strain>
    </source>
</reference>
<dbReference type="RefSeq" id="WP_232011515.1">
    <property type="nucleotide sequence ID" value="NZ_LS483250.1"/>
</dbReference>
<dbReference type="Pfam" id="PF14870">
    <property type="entry name" value="PSII_BNR"/>
    <property type="match status" value="2"/>
</dbReference>
<accession>A0A330LMT6</accession>
<feature type="chain" id="PRO_5016260431" description="Photosynthesis system II assembly factor Ycf48/Hcf136-like domain-containing protein" evidence="3">
    <location>
        <begin position="25"/>
        <end position="394"/>
    </location>
</feature>
<feature type="domain" description="Photosynthesis system II assembly factor Ycf48/Hcf136-like" evidence="4">
    <location>
        <begin position="188"/>
        <end position="277"/>
    </location>
</feature>
<dbReference type="PANTHER" id="PTHR47199">
    <property type="entry name" value="PHOTOSYSTEM II STABILITY/ASSEMBLY FACTOR HCF136, CHLOROPLASTIC"/>
    <property type="match status" value="1"/>
</dbReference>
<dbReference type="Gene3D" id="2.130.10.10">
    <property type="entry name" value="YVTN repeat-like/Quinoprotein amine dehydrogenase"/>
    <property type="match status" value="1"/>
</dbReference>
<feature type="signal peptide" evidence="3">
    <location>
        <begin position="1"/>
        <end position="24"/>
    </location>
</feature>
<name>A0A330LMT6_9GAMM</name>
<dbReference type="KEGG" id="mya:MORIYA_1048"/>